<evidence type="ECO:0000313" key="2">
    <source>
        <dbReference type="EMBL" id="CAD6916945.1"/>
    </source>
</evidence>
<sequence length="86" mass="8933">MQQRPSRPGASSAQASPSASRAGARGAPVVGPPADVITIEESSDDEDPVPSPRKRLQGDDRRSPSKRTKKSFGVGVANVYDSDAGN</sequence>
<proteinExistence type="predicted"/>
<name>A0ABN7ISR5_9BASI</name>
<feature type="region of interest" description="Disordered" evidence="1">
    <location>
        <begin position="1"/>
        <end position="86"/>
    </location>
</feature>
<accession>A0ABN7ISR5</accession>
<keyword evidence="3" id="KW-1185">Reference proteome</keyword>
<comment type="caution">
    <text evidence="2">The sequence shown here is derived from an EMBL/GenBank/DDBJ whole genome shotgun (WGS) entry which is preliminary data.</text>
</comment>
<gene>
    <name evidence="2" type="ORF">JKIAZH3_G7718</name>
</gene>
<protein>
    <submittedName>
        <fullName evidence="2">Uncharacterized protein</fullName>
    </submittedName>
</protein>
<dbReference type="Proteomes" id="UP000836402">
    <property type="component" value="Unassembled WGS sequence"/>
</dbReference>
<reference evidence="2" key="1">
    <citation type="submission" date="2020-10" db="EMBL/GenBank/DDBJ databases">
        <authorList>
            <person name="Sedaghatjoo S."/>
        </authorList>
    </citation>
    <scope>NUCLEOTIDE SEQUENCE</scope>
    <source>
        <strain evidence="2">AZH3</strain>
    </source>
</reference>
<organism evidence="2 3">
    <name type="scientific">Tilletia caries</name>
    <name type="common">wheat bunt fungus</name>
    <dbReference type="NCBI Taxonomy" id="13290"/>
    <lineage>
        <taxon>Eukaryota</taxon>
        <taxon>Fungi</taxon>
        <taxon>Dikarya</taxon>
        <taxon>Basidiomycota</taxon>
        <taxon>Ustilaginomycotina</taxon>
        <taxon>Exobasidiomycetes</taxon>
        <taxon>Tilletiales</taxon>
        <taxon>Tilletiaceae</taxon>
        <taxon>Tilletia</taxon>
    </lineage>
</organism>
<evidence type="ECO:0000313" key="3">
    <source>
        <dbReference type="Proteomes" id="UP000836402"/>
    </source>
</evidence>
<feature type="compositionally biased region" description="Low complexity" evidence="1">
    <location>
        <begin position="1"/>
        <end position="34"/>
    </location>
</feature>
<dbReference type="EMBL" id="CAJHJG010002053">
    <property type="protein sequence ID" value="CAD6916945.1"/>
    <property type="molecule type" value="Genomic_DNA"/>
</dbReference>
<evidence type="ECO:0000256" key="1">
    <source>
        <dbReference type="SAM" id="MobiDB-lite"/>
    </source>
</evidence>